<reference evidence="1" key="1">
    <citation type="submission" date="2014-09" db="EMBL/GenBank/DDBJ databases">
        <authorList>
            <person name="Magalhaes I.L.F."/>
            <person name="Oliveira U."/>
            <person name="Santos F.R."/>
            <person name="Vidigal T.H.D.A."/>
            <person name="Brescovit A.D."/>
            <person name="Santos A.J."/>
        </authorList>
    </citation>
    <scope>NUCLEOTIDE SEQUENCE</scope>
    <source>
        <tissue evidence="1">Shoot tissue taken approximately 20 cm above the soil surface</tissue>
    </source>
</reference>
<evidence type="ECO:0000313" key="1">
    <source>
        <dbReference type="EMBL" id="JAE37796.1"/>
    </source>
</evidence>
<protein>
    <submittedName>
        <fullName evidence="1">Uncharacterized protein</fullName>
    </submittedName>
</protein>
<name>A0A0A9HSC1_ARUDO</name>
<sequence>MKSIIHQELILTSYEYLKTEELGNFTFKGKIKLSKKCHLRGGGNKDVMA</sequence>
<dbReference type="EMBL" id="GBRH01160100">
    <property type="protein sequence ID" value="JAE37796.1"/>
    <property type="molecule type" value="Transcribed_RNA"/>
</dbReference>
<dbReference type="AlphaFoldDB" id="A0A0A9HSC1"/>
<organism evidence="1">
    <name type="scientific">Arundo donax</name>
    <name type="common">Giant reed</name>
    <name type="synonym">Donax arundinaceus</name>
    <dbReference type="NCBI Taxonomy" id="35708"/>
    <lineage>
        <taxon>Eukaryota</taxon>
        <taxon>Viridiplantae</taxon>
        <taxon>Streptophyta</taxon>
        <taxon>Embryophyta</taxon>
        <taxon>Tracheophyta</taxon>
        <taxon>Spermatophyta</taxon>
        <taxon>Magnoliopsida</taxon>
        <taxon>Liliopsida</taxon>
        <taxon>Poales</taxon>
        <taxon>Poaceae</taxon>
        <taxon>PACMAD clade</taxon>
        <taxon>Arundinoideae</taxon>
        <taxon>Arundineae</taxon>
        <taxon>Arundo</taxon>
    </lineage>
</organism>
<proteinExistence type="predicted"/>
<reference evidence="1" key="2">
    <citation type="journal article" date="2015" name="Data Brief">
        <title>Shoot transcriptome of the giant reed, Arundo donax.</title>
        <authorList>
            <person name="Barrero R.A."/>
            <person name="Guerrero F.D."/>
            <person name="Moolhuijzen P."/>
            <person name="Goolsby J.A."/>
            <person name="Tidwell J."/>
            <person name="Bellgard S.E."/>
            <person name="Bellgard M.I."/>
        </authorList>
    </citation>
    <scope>NUCLEOTIDE SEQUENCE</scope>
    <source>
        <tissue evidence="1">Shoot tissue taken approximately 20 cm above the soil surface</tissue>
    </source>
</reference>
<accession>A0A0A9HSC1</accession>